<dbReference type="RefSeq" id="WP_153452580.1">
    <property type="nucleotide sequence ID" value="NZ_WEGJ01000010.1"/>
</dbReference>
<evidence type="ECO:0000256" key="3">
    <source>
        <dbReference type="ARBA" id="ARBA00023015"/>
    </source>
</evidence>
<dbReference type="Gene3D" id="1.10.10.10">
    <property type="entry name" value="Winged helix-like DNA-binding domain superfamily/Winged helix DNA-binding domain"/>
    <property type="match status" value="1"/>
</dbReference>
<feature type="compositionally biased region" description="Gly residues" evidence="7">
    <location>
        <begin position="1"/>
        <end position="10"/>
    </location>
</feature>
<evidence type="ECO:0000256" key="2">
    <source>
        <dbReference type="ARBA" id="ARBA00023012"/>
    </source>
</evidence>
<dbReference type="GO" id="GO:0003677">
    <property type="term" value="F:DNA binding"/>
    <property type="evidence" value="ECO:0007669"/>
    <property type="project" value="UniProtKB-UniRule"/>
</dbReference>
<comment type="similarity">
    <text evidence="1">Belongs to the AfsR/DnrI/RedD regulatory family.</text>
</comment>
<dbReference type="SUPFAM" id="SSF48452">
    <property type="entry name" value="TPR-like"/>
    <property type="match status" value="4"/>
</dbReference>
<dbReference type="InterPro" id="IPR001867">
    <property type="entry name" value="OmpR/PhoB-type_DNA-bd"/>
</dbReference>
<evidence type="ECO:0000313" key="9">
    <source>
        <dbReference type="EMBL" id="MQY12966.1"/>
    </source>
</evidence>
<dbReference type="InterPro" id="IPR002182">
    <property type="entry name" value="NB-ARC"/>
</dbReference>
<keyword evidence="5" id="KW-0804">Transcription</keyword>
<dbReference type="EMBL" id="WEGJ01000010">
    <property type="protein sequence ID" value="MQY12966.1"/>
    <property type="molecule type" value="Genomic_DNA"/>
</dbReference>
<dbReference type="OrthoDB" id="3845029at2"/>
<evidence type="ECO:0000313" key="10">
    <source>
        <dbReference type="Proteomes" id="UP000466345"/>
    </source>
</evidence>
<dbReference type="InterPro" id="IPR019734">
    <property type="entry name" value="TPR_rpt"/>
</dbReference>
<feature type="compositionally biased region" description="Basic and acidic residues" evidence="7">
    <location>
        <begin position="11"/>
        <end position="22"/>
    </location>
</feature>
<evidence type="ECO:0000259" key="8">
    <source>
        <dbReference type="PROSITE" id="PS51755"/>
    </source>
</evidence>
<dbReference type="PRINTS" id="PR00364">
    <property type="entry name" value="DISEASERSIST"/>
</dbReference>
<organism evidence="9 10">
    <name type="scientific">Streptomyces smaragdinus</name>
    <dbReference type="NCBI Taxonomy" id="2585196"/>
    <lineage>
        <taxon>Bacteria</taxon>
        <taxon>Bacillati</taxon>
        <taxon>Actinomycetota</taxon>
        <taxon>Actinomycetes</taxon>
        <taxon>Kitasatosporales</taxon>
        <taxon>Streptomycetaceae</taxon>
        <taxon>Streptomyces</taxon>
    </lineage>
</organism>
<protein>
    <submittedName>
        <fullName evidence="9">Regulatory protein AfsR</fullName>
    </submittedName>
</protein>
<dbReference type="Gene3D" id="3.40.50.300">
    <property type="entry name" value="P-loop containing nucleotide triphosphate hydrolases"/>
    <property type="match status" value="1"/>
</dbReference>
<gene>
    <name evidence="9" type="primary">afsR_6</name>
    <name evidence="9" type="ORF">SRB5_31060</name>
</gene>
<dbReference type="Proteomes" id="UP000466345">
    <property type="component" value="Unassembled WGS sequence"/>
</dbReference>
<dbReference type="GO" id="GO:0043531">
    <property type="term" value="F:ADP binding"/>
    <property type="evidence" value="ECO:0007669"/>
    <property type="project" value="InterPro"/>
</dbReference>
<dbReference type="PANTHER" id="PTHR35807:SF1">
    <property type="entry name" value="TRANSCRIPTIONAL REGULATOR REDD"/>
    <property type="match status" value="1"/>
</dbReference>
<evidence type="ECO:0000256" key="6">
    <source>
        <dbReference type="PROSITE-ProRule" id="PRU01091"/>
    </source>
</evidence>
<dbReference type="GO" id="GO:0000160">
    <property type="term" value="P:phosphorelay signal transduction system"/>
    <property type="evidence" value="ECO:0007669"/>
    <property type="project" value="UniProtKB-KW"/>
</dbReference>
<dbReference type="CDD" id="cd15831">
    <property type="entry name" value="BTAD"/>
    <property type="match status" value="1"/>
</dbReference>
<feature type="domain" description="OmpR/PhoB-type" evidence="8">
    <location>
        <begin position="15"/>
        <end position="119"/>
    </location>
</feature>
<evidence type="ECO:0000256" key="1">
    <source>
        <dbReference type="ARBA" id="ARBA00005820"/>
    </source>
</evidence>
<dbReference type="SMART" id="SM00028">
    <property type="entry name" value="TPR"/>
    <property type="match status" value="6"/>
</dbReference>
<keyword evidence="10" id="KW-1185">Reference proteome</keyword>
<reference evidence="9 10" key="1">
    <citation type="submission" date="2019-10" db="EMBL/GenBank/DDBJ databases">
        <title>Streptomyces smaragdinus sp. nov. and Streptomyces fabii sp. nov., isolated from the gut of fungus growing-termite Macrotermes natalensis.</title>
        <authorList>
            <person name="Schwitalla J."/>
            <person name="Benndorf R."/>
            <person name="Martin K."/>
            <person name="De Beer W."/>
            <person name="Kaster A.-K."/>
            <person name="Vollmers J."/>
            <person name="Poulsen M."/>
            <person name="Beemelmanns C."/>
        </authorList>
    </citation>
    <scope>NUCLEOTIDE SEQUENCE [LARGE SCALE GENOMIC DNA]</scope>
    <source>
        <strain evidence="9 10">RB5</strain>
    </source>
</reference>
<evidence type="ECO:0000256" key="4">
    <source>
        <dbReference type="ARBA" id="ARBA00023125"/>
    </source>
</evidence>
<dbReference type="Gene3D" id="1.25.40.10">
    <property type="entry name" value="Tetratricopeptide repeat domain"/>
    <property type="match status" value="3"/>
</dbReference>
<dbReference type="GO" id="GO:0006355">
    <property type="term" value="P:regulation of DNA-templated transcription"/>
    <property type="evidence" value="ECO:0007669"/>
    <property type="project" value="InterPro"/>
</dbReference>
<dbReference type="PANTHER" id="PTHR35807">
    <property type="entry name" value="TRANSCRIPTIONAL REGULATOR REDD-RELATED"/>
    <property type="match status" value="1"/>
</dbReference>
<keyword evidence="3" id="KW-0805">Transcription regulation</keyword>
<dbReference type="InterPro" id="IPR027417">
    <property type="entry name" value="P-loop_NTPase"/>
</dbReference>
<dbReference type="SMART" id="SM00862">
    <property type="entry name" value="Trans_reg_C"/>
    <property type="match status" value="1"/>
</dbReference>
<dbReference type="InterPro" id="IPR016032">
    <property type="entry name" value="Sig_transdc_resp-reg_C-effctor"/>
</dbReference>
<name>A0A7K0CHR2_9ACTN</name>
<dbReference type="AlphaFoldDB" id="A0A7K0CHR2"/>
<dbReference type="SMART" id="SM01043">
    <property type="entry name" value="BTAD"/>
    <property type="match status" value="1"/>
</dbReference>
<dbReference type="InterPro" id="IPR051677">
    <property type="entry name" value="AfsR-DnrI-RedD_regulator"/>
</dbReference>
<dbReference type="InterPro" id="IPR005158">
    <property type="entry name" value="BTAD"/>
</dbReference>
<keyword evidence="4 6" id="KW-0238">DNA-binding</keyword>
<dbReference type="Pfam" id="PF00486">
    <property type="entry name" value="Trans_reg_C"/>
    <property type="match status" value="1"/>
</dbReference>
<sequence>MTGHRGGTNGEGHRGEAATHDGELTFSVLGPVRAERGGEQLAAGSPQQRAMLAALLLRSGRTATAQELIDALWGEEPPEKATATIRTYAFRMRKALGTDALRSEAGGYSVPRAAGSLDTERVDALATQAERAAAEGDIARGRALYAKALAHWDGEPLAGIPGPYAETQRVRLAELRLTLLEHRVQLDLKAGGHADVVAELTALTATHPLRERLRELLMLALYRSGRQSEALAVYADTRRHLAGELGVDPRPELTELQRRILQADESLAAPAEADVAAPRILTPAQLPATVADFTGRQEYVEQLSKELATAEGSVMAVSSVSGIGGVGKTTLAVHVAHAARDHFPDGQLYVDLQGSGSPAEPGAVLAAFLRALGTQASAIPEGVAERSALFRSTLAGRRVLTLLDNARDAAQVRPLLPGTEGSAALVTSRGKMMDLVGAHHVDLDVMNPTEALDLFIRIVGEDRVAPERDAAMDVVGRCGYLPLAIRIAASRLASRPTWTVSTLARKLDDEHRRLDELQVGDLAVKATFELGYGQLLPEQARAFRLLSLADGPDISVHAAAAVLDLDPEAAEDLLETLVDTSLIESAAPGRYRYHDLVRLYARGCAERDEQPPTECAEALSRLLDFYLATAAGAYALSRPGDRLPHHVGPFGRPGLTFADSTAGQNWLFTEADCLLAAARQHTRDGALGRAVNLLLATNDLAESGTYSDQFFQVTTLALETAQHTGDARTEGRAHTELLLAHSFSGRFEQADAHAQRAMLLGRACDDIYVCGVAANNRGIACFVLGRREEAGEYLQTALEAFREDGNVPGEASALSNLSRVYVHTGRMDEAIRLAEQSAEIHRQLGSSLRMANGMYALGIALTGAGRADEALVRLEEALQVFRANRMHLWHGMTLLRMAEAHLRTGRPADAAAGADQALARLQGIGGDWHRAQILVVLGRALEQVGQPGRARACWTESLTIYERIGAAEAVEVKGLLTPLATG</sequence>
<comment type="caution">
    <text evidence="9">The sequence shown here is derived from an EMBL/GenBank/DDBJ whole genome shotgun (WGS) entry which is preliminary data.</text>
</comment>
<dbReference type="PROSITE" id="PS51755">
    <property type="entry name" value="OMPR_PHOB"/>
    <property type="match status" value="1"/>
</dbReference>
<feature type="region of interest" description="Disordered" evidence="7">
    <location>
        <begin position="1"/>
        <end position="22"/>
    </location>
</feature>
<dbReference type="Pfam" id="PF03704">
    <property type="entry name" value="BTAD"/>
    <property type="match status" value="1"/>
</dbReference>
<feature type="DNA-binding region" description="OmpR/PhoB-type" evidence="6">
    <location>
        <begin position="15"/>
        <end position="119"/>
    </location>
</feature>
<proteinExistence type="inferred from homology"/>
<evidence type="ECO:0000256" key="5">
    <source>
        <dbReference type="ARBA" id="ARBA00023163"/>
    </source>
</evidence>
<keyword evidence="2" id="KW-0902">Two-component regulatory system</keyword>
<accession>A0A7K0CHR2</accession>
<dbReference type="InterPro" id="IPR011990">
    <property type="entry name" value="TPR-like_helical_dom_sf"/>
</dbReference>
<evidence type="ECO:0000256" key="7">
    <source>
        <dbReference type="SAM" id="MobiDB-lite"/>
    </source>
</evidence>
<dbReference type="Pfam" id="PF00931">
    <property type="entry name" value="NB-ARC"/>
    <property type="match status" value="1"/>
</dbReference>
<dbReference type="SUPFAM" id="SSF46894">
    <property type="entry name" value="C-terminal effector domain of the bipartite response regulators"/>
    <property type="match status" value="1"/>
</dbReference>
<dbReference type="InterPro" id="IPR036388">
    <property type="entry name" value="WH-like_DNA-bd_sf"/>
</dbReference>
<dbReference type="SUPFAM" id="SSF52540">
    <property type="entry name" value="P-loop containing nucleoside triphosphate hydrolases"/>
    <property type="match status" value="1"/>
</dbReference>
<dbReference type="Pfam" id="PF13424">
    <property type="entry name" value="TPR_12"/>
    <property type="match status" value="2"/>
</dbReference>